<dbReference type="AlphaFoldDB" id="A0A9D4RI82"/>
<dbReference type="GO" id="GO:0006887">
    <property type="term" value="P:exocytosis"/>
    <property type="evidence" value="ECO:0007669"/>
    <property type="project" value="UniProtKB-KW"/>
</dbReference>
<proteinExistence type="inferred from homology"/>
<sequence>MDIRTGTPGMTLSLDRLSLTPSLFLDAILNEQMMALRTEPTGEHLDDYRISGTIYVLHVHEVPYSLTDLLLEHIQTYSHVIVKFAGNPISLARNTEAFHHLLHESVHHSNNVSIAQDLLNGYSAKVLSALGLDLSNKSETYSDVSIKPIFMLNNFIYILKSLNRYLVHLWNKDVEMLYKDQIMEQKKSYSQSWSRVMHYIMEINEPMSS</sequence>
<dbReference type="PANTHER" id="PTHR12542">
    <property type="entry name" value="EXOCYST COMPLEX PROTEIN EXO70"/>
    <property type="match status" value="1"/>
</dbReference>
<reference evidence="7" key="2">
    <citation type="submission" date="2020-11" db="EMBL/GenBank/DDBJ databases">
        <authorList>
            <person name="McCartney M.A."/>
            <person name="Auch B."/>
            <person name="Kono T."/>
            <person name="Mallez S."/>
            <person name="Becker A."/>
            <person name="Gohl D.M."/>
            <person name="Silverstein K.A.T."/>
            <person name="Koren S."/>
            <person name="Bechman K.B."/>
            <person name="Herman A."/>
            <person name="Abrahante J.E."/>
            <person name="Garbe J."/>
        </authorList>
    </citation>
    <scope>NUCLEOTIDE SEQUENCE</scope>
    <source>
        <strain evidence="7">Duluth1</strain>
        <tissue evidence="7">Whole animal</tissue>
    </source>
</reference>
<organism evidence="7 8">
    <name type="scientific">Dreissena polymorpha</name>
    <name type="common">Zebra mussel</name>
    <name type="synonym">Mytilus polymorpha</name>
    <dbReference type="NCBI Taxonomy" id="45954"/>
    <lineage>
        <taxon>Eukaryota</taxon>
        <taxon>Metazoa</taxon>
        <taxon>Spiralia</taxon>
        <taxon>Lophotrochozoa</taxon>
        <taxon>Mollusca</taxon>
        <taxon>Bivalvia</taxon>
        <taxon>Autobranchia</taxon>
        <taxon>Heteroconchia</taxon>
        <taxon>Euheterodonta</taxon>
        <taxon>Imparidentia</taxon>
        <taxon>Neoheterodontei</taxon>
        <taxon>Myida</taxon>
        <taxon>Dreissenoidea</taxon>
        <taxon>Dreissenidae</taxon>
        <taxon>Dreissena</taxon>
    </lineage>
</organism>
<gene>
    <name evidence="7" type="ORF">DPMN_032412</name>
</gene>
<comment type="similarity">
    <text evidence="1 5">Belongs to the EXO70 family.</text>
</comment>
<keyword evidence="3 5" id="KW-0268">Exocytosis</keyword>
<dbReference type="Gene3D" id="1.20.1280.170">
    <property type="entry name" value="Exocyst complex component Exo70"/>
    <property type="match status" value="1"/>
</dbReference>
<comment type="function">
    <text evidence="5">Component of the exocyst complex involved in the docking of exocytic vesicles with fusion sites on the plasma membrane.</text>
</comment>
<evidence type="ECO:0000259" key="6">
    <source>
        <dbReference type="Pfam" id="PF03081"/>
    </source>
</evidence>
<evidence type="ECO:0000256" key="3">
    <source>
        <dbReference type="ARBA" id="ARBA00022483"/>
    </source>
</evidence>
<dbReference type="InterPro" id="IPR016159">
    <property type="entry name" value="Cullin_repeat-like_dom_sf"/>
</dbReference>
<keyword evidence="5" id="KW-0653">Protein transport</keyword>
<keyword evidence="2 5" id="KW-0813">Transport</keyword>
<name>A0A9D4RI82_DREPO</name>
<dbReference type="SUPFAM" id="SSF74788">
    <property type="entry name" value="Cullin repeat-like"/>
    <property type="match status" value="1"/>
</dbReference>
<dbReference type="Proteomes" id="UP000828390">
    <property type="component" value="Unassembled WGS sequence"/>
</dbReference>
<dbReference type="GO" id="GO:0005546">
    <property type="term" value="F:phosphatidylinositol-4,5-bisphosphate binding"/>
    <property type="evidence" value="ECO:0007669"/>
    <property type="project" value="InterPro"/>
</dbReference>
<keyword evidence="8" id="KW-1185">Reference proteome</keyword>
<evidence type="ECO:0000256" key="2">
    <source>
        <dbReference type="ARBA" id="ARBA00022448"/>
    </source>
</evidence>
<evidence type="ECO:0000256" key="5">
    <source>
        <dbReference type="RuleBase" id="RU365026"/>
    </source>
</evidence>
<evidence type="ECO:0000313" key="7">
    <source>
        <dbReference type="EMBL" id="KAH3869249.1"/>
    </source>
</evidence>
<evidence type="ECO:0000256" key="1">
    <source>
        <dbReference type="ARBA" id="ARBA00006756"/>
    </source>
</evidence>
<dbReference type="InterPro" id="IPR004140">
    <property type="entry name" value="Exo70"/>
</dbReference>
<evidence type="ECO:0000313" key="8">
    <source>
        <dbReference type="Proteomes" id="UP000828390"/>
    </source>
</evidence>
<dbReference type="Pfam" id="PF03081">
    <property type="entry name" value="Exo70_C"/>
    <property type="match status" value="1"/>
</dbReference>
<dbReference type="PANTHER" id="PTHR12542:SF41">
    <property type="entry name" value="EXOCYST COMPLEX COMPONENT 7"/>
    <property type="match status" value="1"/>
</dbReference>
<dbReference type="InterPro" id="IPR046364">
    <property type="entry name" value="Exo70_C"/>
</dbReference>
<dbReference type="GO" id="GO:0000145">
    <property type="term" value="C:exocyst"/>
    <property type="evidence" value="ECO:0007669"/>
    <property type="project" value="InterPro"/>
</dbReference>
<reference evidence="7" key="1">
    <citation type="journal article" date="2019" name="bioRxiv">
        <title>The Genome of the Zebra Mussel, Dreissena polymorpha: A Resource for Invasive Species Research.</title>
        <authorList>
            <person name="McCartney M.A."/>
            <person name="Auch B."/>
            <person name="Kono T."/>
            <person name="Mallez S."/>
            <person name="Zhang Y."/>
            <person name="Obille A."/>
            <person name="Becker A."/>
            <person name="Abrahante J.E."/>
            <person name="Garbe J."/>
            <person name="Badalamenti J.P."/>
            <person name="Herman A."/>
            <person name="Mangelson H."/>
            <person name="Liachko I."/>
            <person name="Sullivan S."/>
            <person name="Sone E.D."/>
            <person name="Koren S."/>
            <person name="Silverstein K.A.T."/>
            <person name="Beckman K.B."/>
            <person name="Gohl D.M."/>
        </authorList>
    </citation>
    <scope>NUCLEOTIDE SEQUENCE</scope>
    <source>
        <strain evidence="7">Duluth1</strain>
        <tissue evidence="7">Whole animal</tissue>
    </source>
</reference>
<feature type="domain" description="Exocyst complex subunit Exo70 C-terminal" evidence="6">
    <location>
        <begin position="107"/>
        <end position="202"/>
    </location>
</feature>
<dbReference type="GO" id="GO:0015031">
    <property type="term" value="P:protein transport"/>
    <property type="evidence" value="ECO:0007669"/>
    <property type="project" value="UniProtKB-KW"/>
</dbReference>
<comment type="caution">
    <text evidence="7">The sequence shown here is derived from an EMBL/GenBank/DDBJ whole genome shotgun (WGS) entry which is preliminary data.</text>
</comment>
<dbReference type="EMBL" id="JAIWYP010000002">
    <property type="protein sequence ID" value="KAH3869249.1"/>
    <property type="molecule type" value="Genomic_DNA"/>
</dbReference>
<accession>A0A9D4RI82</accession>
<protein>
    <recommendedName>
        <fullName evidence="4 5">Exocyst complex component 7</fullName>
    </recommendedName>
    <alternativeName>
        <fullName evidence="5">Exocyst complex component Exo70</fullName>
    </alternativeName>
</protein>
<evidence type="ECO:0000256" key="4">
    <source>
        <dbReference type="ARBA" id="ARBA00026169"/>
    </source>
</evidence>